<evidence type="ECO:0000259" key="13">
    <source>
        <dbReference type="PROSITE" id="PS50885"/>
    </source>
</evidence>
<comment type="subcellular location">
    <subcellularLocation>
        <location evidence="2">Cell membrane</location>
        <topology evidence="2">Multi-pass membrane protein</topology>
    </subcellularLocation>
</comment>
<feature type="transmembrane region" description="Helical" evidence="11">
    <location>
        <begin position="172"/>
        <end position="194"/>
    </location>
</feature>
<dbReference type="Gene3D" id="1.10.287.130">
    <property type="match status" value="1"/>
</dbReference>
<dbReference type="Proteomes" id="UP000064967">
    <property type="component" value="Chromosome"/>
</dbReference>
<dbReference type="SUPFAM" id="SSF55874">
    <property type="entry name" value="ATPase domain of HSP90 chaperone/DNA topoisomerase II/histidine kinase"/>
    <property type="match status" value="1"/>
</dbReference>
<keyword evidence="14" id="KW-0407">Ion channel</keyword>
<dbReference type="InterPro" id="IPR036890">
    <property type="entry name" value="HATPase_C_sf"/>
</dbReference>
<dbReference type="EC" id="2.7.13.3" evidence="3"/>
<dbReference type="GO" id="GO:0005524">
    <property type="term" value="F:ATP binding"/>
    <property type="evidence" value="ECO:0007669"/>
    <property type="project" value="UniProtKB-KW"/>
</dbReference>
<keyword evidence="7" id="KW-0547">Nucleotide-binding</keyword>
<dbReference type="AlphaFoldDB" id="A0A0K1Q0A5"/>
<dbReference type="Pfam" id="PF00672">
    <property type="entry name" value="HAMP"/>
    <property type="match status" value="1"/>
</dbReference>
<keyword evidence="6" id="KW-0808">Transferase</keyword>
<evidence type="ECO:0000256" key="11">
    <source>
        <dbReference type="SAM" id="Phobius"/>
    </source>
</evidence>
<dbReference type="GO" id="GO:0005886">
    <property type="term" value="C:plasma membrane"/>
    <property type="evidence" value="ECO:0007669"/>
    <property type="project" value="UniProtKB-SubCell"/>
</dbReference>
<dbReference type="GO" id="GO:0000155">
    <property type="term" value="F:phosphorelay sensor kinase activity"/>
    <property type="evidence" value="ECO:0007669"/>
    <property type="project" value="InterPro"/>
</dbReference>
<dbReference type="InterPro" id="IPR050980">
    <property type="entry name" value="2C_sensor_his_kinase"/>
</dbReference>
<dbReference type="PANTHER" id="PTHR44936:SF10">
    <property type="entry name" value="SENSOR PROTEIN RSTB"/>
    <property type="match status" value="1"/>
</dbReference>
<feature type="domain" description="HAMP" evidence="13">
    <location>
        <begin position="200"/>
        <end position="252"/>
    </location>
</feature>
<evidence type="ECO:0000313" key="15">
    <source>
        <dbReference type="Proteomes" id="UP000064967"/>
    </source>
</evidence>
<evidence type="ECO:0000256" key="8">
    <source>
        <dbReference type="ARBA" id="ARBA00022777"/>
    </source>
</evidence>
<evidence type="ECO:0000256" key="1">
    <source>
        <dbReference type="ARBA" id="ARBA00000085"/>
    </source>
</evidence>
<keyword evidence="5" id="KW-0597">Phosphoprotein</keyword>
<feature type="domain" description="Histidine kinase" evidence="12">
    <location>
        <begin position="260"/>
        <end position="485"/>
    </location>
</feature>
<dbReference type="PANTHER" id="PTHR44936">
    <property type="entry name" value="SENSOR PROTEIN CREC"/>
    <property type="match status" value="1"/>
</dbReference>
<keyword evidence="14" id="KW-0406">Ion transport</keyword>
<evidence type="ECO:0000313" key="14">
    <source>
        <dbReference type="EMBL" id="AKU98834.1"/>
    </source>
</evidence>
<keyword evidence="8 14" id="KW-0418">Kinase</keyword>
<evidence type="ECO:0000256" key="7">
    <source>
        <dbReference type="ARBA" id="ARBA00022741"/>
    </source>
</evidence>
<evidence type="ECO:0000256" key="4">
    <source>
        <dbReference type="ARBA" id="ARBA00022475"/>
    </source>
</evidence>
<keyword evidence="14" id="KW-0813">Transport</keyword>
<evidence type="ECO:0000259" key="12">
    <source>
        <dbReference type="PROSITE" id="PS50109"/>
    </source>
</evidence>
<keyword evidence="11" id="KW-0472">Membrane</keyword>
<dbReference type="Pfam" id="PF00512">
    <property type="entry name" value="HisKA"/>
    <property type="match status" value="1"/>
</dbReference>
<feature type="transmembrane region" description="Helical" evidence="11">
    <location>
        <begin position="12"/>
        <end position="33"/>
    </location>
</feature>
<dbReference type="InterPro" id="IPR003660">
    <property type="entry name" value="HAMP_dom"/>
</dbReference>
<dbReference type="OrthoDB" id="5484264at2"/>
<evidence type="ECO:0000256" key="5">
    <source>
        <dbReference type="ARBA" id="ARBA00022553"/>
    </source>
</evidence>
<evidence type="ECO:0000256" key="2">
    <source>
        <dbReference type="ARBA" id="ARBA00004651"/>
    </source>
</evidence>
<dbReference type="Pfam" id="PF02518">
    <property type="entry name" value="HATPase_c"/>
    <property type="match status" value="1"/>
</dbReference>
<comment type="catalytic activity">
    <reaction evidence="1">
        <text>ATP + protein L-histidine = ADP + protein N-phospho-L-histidine.</text>
        <dbReference type="EC" id="2.7.13.3"/>
    </reaction>
</comment>
<keyword evidence="15" id="KW-1185">Reference proteome</keyword>
<keyword evidence="11" id="KW-0812">Transmembrane</keyword>
<dbReference type="EMBL" id="CP012333">
    <property type="protein sequence ID" value="AKU98834.1"/>
    <property type="molecule type" value="Genomic_DNA"/>
</dbReference>
<keyword evidence="9" id="KW-0067">ATP-binding</keyword>
<dbReference type="PRINTS" id="PR00344">
    <property type="entry name" value="BCTRLSENSOR"/>
</dbReference>
<dbReference type="InterPro" id="IPR036097">
    <property type="entry name" value="HisK_dim/P_sf"/>
</dbReference>
<dbReference type="PROSITE" id="PS50109">
    <property type="entry name" value="HIS_KIN"/>
    <property type="match status" value="1"/>
</dbReference>
<dbReference type="InterPro" id="IPR004358">
    <property type="entry name" value="Sig_transdc_His_kin-like_C"/>
</dbReference>
<dbReference type="InterPro" id="IPR005467">
    <property type="entry name" value="His_kinase_dom"/>
</dbReference>
<dbReference type="SUPFAM" id="SSF158472">
    <property type="entry name" value="HAMP domain-like"/>
    <property type="match status" value="1"/>
</dbReference>
<dbReference type="SMART" id="SM00387">
    <property type="entry name" value="HATPase_c"/>
    <property type="match status" value="1"/>
</dbReference>
<keyword evidence="11" id="KW-1133">Transmembrane helix</keyword>
<evidence type="ECO:0000256" key="10">
    <source>
        <dbReference type="SAM" id="MobiDB-lite"/>
    </source>
</evidence>
<gene>
    <name evidence="14" type="ORF">AKJ09_05498</name>
</gene>
<dbReference type="InterPro" id="IPR003661">
    <property type="entry name" value="HisK_dim/P_dom"/>
</dbReference>
<evidence type="ECO:0000256" key="6">
    <source>
        <dbReference type="ARBA" id="ARBA00022679"/>
    </source>
</evidence>
<dbReference type="SUPFAM" id="SSF47384">
    <property type="entry name" value="Homodimeric domain of signal transducing histidine kinase"/>
    <property type="match status" value="1"/>
</dbReference>
<organism evidence="14 15">
    <name type="scientific">Labilithrix luteola</name>
    <dbReference type="NCBI Taxonomy" id="1391654"/>
    <lineage>
        <taxon>Bacteria</taxon>
        <taxon>Pseudomonadati</taxon>
        <taxon>Myxococcota</taxon>
        <taxon>Polyangia</taxon>
        <taxon>Polyangiales</taxon>
        <taxon>Labilitrichaceae</taxon>
        <taxon>Labilithrix</taxon>
    </lineage>
</organism>
<accession>A0A0K1Q0A5</accession>
<sequence length="515" mass="54880">MATLRLSTRLGLTHGVLALLLLLLVIGTFQGLVRMLGLITDMRDEHLSSVDAEEELHRSAWAIEVAVRHGQASCARGGDENEVRARIKAARAKLGEVLVKDKDVPPGLTNTTSRYLGLADSATGSDTCAVLRAPETDAMRAMLDEDLTNAWIDRLQELHDDIEKKEEEARGIGVFTAATGIVIAFIGAVAAVLVTRTTARSVTAPIAELAAGATRLGEGDFTPIPPPRGPLEVEELWKDLERMRLRLLEIEQLKTTFLANVSHELRSPLTRVREGLALLADETVGPLTAPQRRVVSLASRACEREVRIVNALLDMSRLSSGLPLRTEAGGDIDRVLEAIAEDERLEATERGVEIEISAVGSVPGMEIDSPLVERAIANLVRNAVSVSSRGSKVKLERTLVHGSGKIGRAVAIDIIDAGPGLPPDVRNAKFKPFSAASVTGIARPAGIGLGLALAHEVAHAHGGDLTVLRSDESGTTFRFELPLGPQVVVVDASPTSKSPADVTSRRASNESPAST</sequence>
<dbReference type="Gene3D" id="3.30.565.10">
    <property type="entry name" value="Histidine kinase-like ATPase, C-terminal domain"/>
    <property type="match status" value="1"/>
</dbReference>
<evidence type="ECO:0000256" key="3">
    <source>
        <dbReference type="ARBA" id="ARBA00012438"/>
    </source>
</evidence>
<evidence type="ECO:0000256" key="9">
    <source>
        <dbReference type="ARBA" id="ARBA00022840"/>
    </source>
</evidence>
<proteinExistence type="predicted"/>
<dbReference type="CDD" id="cd06225">
    <property type="entry name" value="HAMP"/>
    <property type="match status" value="1"/>
</dbReference>
<keyword evidence="4" id="KW-1003">Cell membrane</keyword>
<feature type="region of interest" description="Disordered" evidence="10">
    <location>
        <begin position="492"/>
        <end position="515"/>
    </location>
</feature>
<dbReference type="Gene3D" id="6.10.340.10">
    <property type="match status" value="1"/>
</dbReference>
<dbReference type="InterPro" id="IPR003594">
    <property type="entry name" value="HATPase_dom"/>
</dbReference>
<dbReference type="SMART" id="SM00388">
    <property type="entry name" value="HisKA"/>
    <property type="match status" value="1"/>
</dbReference>
<dbReference type="SMART" id="SM00304">
    <property type="entry name" value="HAMP"/>
    <property type="match status" value="1"/>
</dbReference>
<dbReference type="GO" id="GO:0034220">
    <property type="term" value="P:monoatomic ion transmembrane transport"/>
    <property type="evidence" value="ECO:0007669"/>
    <property type="project" value="UniProtKB-KW"/>
</dbReference>
<reference evidence="14 15" key="1">
    <citation type="submission" date="2015-08" db="EMBL/GenBank/DDBJ databases">
        <authorList>
            <person name="Babu N.S."/>
            <person name="Beckwith C.J."/>
            <person name="Beseler K.G."/>
            <person name="Brison A."/>
            <person name="Carone J.V."/>
            <person name="Caskin T.P."/>
            <person name="Diamond M."/>
            <person name="Durham M.E."/>
            <person name="Foxe J.M."/>
            <person name="Go M."/>
            <person name="Henderson B.A."/>
            <person name="Jones I.B."/>
            <person name="McGettigan J.A."/>
            <person name="Micheletti S.J."/>
            <person name="Nasrallah M.E."/>
            <person name="Ortiz D."/>
            <person name="Piller C.R."/>
            <person name="Privatt S.R."/>
            <person name="Schneider S.L."/>
            <person name="Sharp S."/>
            <person name="Smith T.C."/>
            <person name="Stanton J.D."/>
            <person name="Ullery H.E."/>
            <person name="Wilson R.J."/>
            <person name="Serrano M.G."/>
            <person name="Buck G."/>
            <person name="Lee V."/>
            <person name="Wang Y."/>
            <person name="Carvalho R."/>
            <person name="Voegtly L."/>
            <person name="Shi R."/>
            <person name="Duckworth R."/>
            <person name="Johnson A."/>
            <person name="Loviza R."/>
            <person name="Walstead R."/>
            <person name="Shah Z."/>
            <person name="Kiflezghi M."/>
            <person name="Wade K."/>
            <person name="Ball S.L."/>
            <person name="Bradley K.W."/>
            <person name="Asai D.J."/>
            <person name="Bowman C.A."/>
            <person name="Russell D.A."/>
            <person name="Pope W.H."/>
            <person name="Jacobs-Sera D."/>
            <person name="Hendrix R.W."/>
            <person name="Hatfull G.F."/>
        </authorList>
    </citation>
    <scope>NUCLEOTIDE SEQUENCE [LARGE SCALE GENOMIC DNA]</scope>
    <source>
        <strain evidence="14 15">DSM 27648</strain>
    </source>
</reference>
<dbReference type="RefSeq" id="WP_146649901.1">
    <property type="nucleotide sequence ID" value="NZ_CP012333.1"/>
</dbReference>
<dbReference type="KEGG" id="llu:AKJ09_05498"/>
<dbReference type="CDD" id="cd00082">
    <property type="entry name" value="HisKA"/>
    <property type="match status" value="1"/>
</dbReference>
<name>A0A0K1Q0A5_9BACT</name>
<protein>
    <recommendedName>
        <fullName evidence="3">histidine kinase</fullName>
        <ecNumber evidence="3">2.7.13.3</ecNumber>
    </recommendedName>
</protein>
<dbReference type="CDD" id="cd00075">
    <property type="entry name" value="HATPase"/>
    <property type="match status" value="1"/>
</dbReference>
<dbReference type="STRING" id="1391654.AKJ09_05498"/>
<dbReference type="PROSITE" id="PS50885">
    <property type="entry name" value="HAMP"/>
    <property type="match status" value="1"/>
</dbReference>